<protein>
    <recommendedName>
        <fullName evidence="4">IBR domain-containing protein</fullName>
    </recommendedName>
</protein>
<comment type="caution">
    <text evidence="2">The sequence shown here is derived from an EMBL/GenBank/DDBJ whole genome shotgun (WGS) entry which is preliminary data.</text>
</comment>
<dbReference type="AlphaFoldDB" id="A0A8S1HSY2"/>
<reference evidence="2" key="1">
    <citation type="submission" date="2020-10" db="EMBL/GenBank/DDBJ databases">
        <authorList>
            <person name="Kikuchi T."/>
        </authorList>
    </citation>
    <scope>NUCLEOTIDE SEQUENCE</scope>
    <source>
        <strain evidence="2">NKZ352</strain>
    </source>
</reference>
<feature type="compositionally biased region" description="Basic and acidic residues" evidence="1">
    <location>
        <begin position="1"/>
        <end position="14"/>
    </location>
</feature>
<dbReference type="Proteomes" id="UP000835052">
    <property type="component" value="Unassembled WGS sequence"/>
</dbReference>
<keyword evidence="3" id="KW-1185">Reference proteome</keyword>
<accession>A0A8S1HSY2</accession>
<sequence>MEDSCDDHLFEKPSHPRRPRGTRNGRKEEQAKRLKNVEMIAKTIHDETYTVSKRSKAKMVENCEDSFGLDVMYSMKKKKRWEMSPEDIIEDGLLNEIPVSAVERDIGKGACGYLNCEQVIAVHSKDADGCVRTAKSLGRGQSLSNFLPKNREESGKKVEKVQKPELHYNFLKQRLNELALPGEKRFIGYPYEVEKVRAKWKLVDPDDVDEPMTSSNEDDAMGDCDSDENLQKEVRRLKIEHCFIEKSKRERKSRRKESEIDFSEVEIIEKEVATFSNVANYPETSSPAYVFLTTIFNLSKLNFEQNVKRNGFLSMFPRRLIFPSRKATESLLYVIIEEVVFRRVKVLINSSIPANPLKNTEKNFYKLLDGSEDFLDIVKRLVKFFHSSLCNSRKMKEESNMDEISFEKMIIDEKEWEMIEKRYKPINSPFFREGRTLGCTAILKFKNGALQQWSDVQDFTRSNGFLQEYEFLENSSFEGNNLACNSCHSTQGSQVFKMSDGFFECANCLESHILRQIRIGDFPIDLKLDIEEEGTSYDLLPEIVSLTVFNTITKAVFKQNSRAYQDICPFCDAFLRLEDDYEAVCCDSCQQCWCKYCKLEPHWPMNCQQYLIWKPKWDLQFAVEHSQGSGEMENLLEVFCPCSHATYQVVISQKMKFYGKMIRVIPYLYQIINEGTCPHCELRLDKDSLIEIVDKTKRNVGKWYRFDVPPARQLIWNGKEYVALPLRARLLEVKSTIRRDVREPCLIARKARNDRKNYEKLTKKTRDLRKIDSNAPDLGDLHQKAQLLIENVNGYLYTTNKFTIKIRKILKNIGVDCLEMVQDELDSVSTLQIAQRIEESIQRLVSMVEKIVRNGDNL</sequence>
<evidence type="ECO:0000256" key="1">
    <source>
        <dbReference type="SAM" id="MobiDB-lite"/>
    </source>
</evidence>
<name>A0A8S1HSY2_9PELO</name>
<dbReference type="PANTHER" id="PTHR31063:SF4">
    <property type="entry name" value="IBR DOMAIN-CONTAINING PROTEIN"/>
    <property type="match status" value="1"/>
</dbReference>
<organism evidence="2 3">
    <name type="scientific">Caenorhabditis auriculariae</name>
    <dbReference type="NCBI Taxonomy" id="2777116"/>
    <lineage>
        <taxon>Eukaryota</taxon>
        <taxon>Metazoa</taxon>
        <taxon>Ecdysozoa</taxon>
        <taxon>Nematoda</taxon>
        <taxon>Chromadorea</taxon>
        <taxon>Rhabditida</taxon>
        <taxon>Rhabditina</taxon>
        <taxon>Rhabditomorpha</taxon>
        <taxon>Rhabditoidea</taxon>
        <taxon>Rhabditidae</taxon>
        <taxon>Peloderinae</taxon>
        <taxon>Caenorhabditis</taxon>
    </lineage>
</organism>
<dbReference type="CDD" id="cd20335">
    <property type="entry name" value="BRcat_RBR"/>
    <property type="match status" value="1"/>
</dbReference>
<dbReference type="EMBL" id="CAJGYM010000144">
    <property type="protein sequence ID" value="CAD6198923.1"/>
    <property type="molecule type" value="Genomic_DNA"/>
</dbReference>
<dbReference type="SUPFAM" id="SSF57850">
    <property type="entry name" value="RING/U-box"/>
    <property type="match status" value="1"/>
</dbReference>
<dbReference type="PANTHER" id="PTHR31063">
    <property type="entry name" value="PROTEIN CBG08668"/>
    <property type="match status" value="1"/>
</dbReference>
<evidence type="ECO:0000313" key="3">
    <source>
        <dbReference type="Proteomes" id="UP000835052"/>
    </source>
</evidence>
<evidence type="ECO:0000313" key="2">
    <source>
        <dbReference type="EMBL" id="CAD6198923.1"/>
    </source>
</evidence>
<feature type="region of interest" description="Disordered" evidence="1">
    <location>
        <begin position="1"/>
        <end position="32"/>
    </location>
</feature>
<evidence type="ECO:0008006" key="4">
    <source>
        <dbReference type="Google" id="ProtNLM"/>
    </source>
</evidence>
<feature type="compositionally biased region" description="Basic residues" evidence="1">
    <location>
        <begin position="15"/>
        <end position="24"/>
    </location>
</feature>
<proteinExistence type="predicted"/>
<dbReference type="OrthoDB" id="5786205at2759"/>
<gene>
    <name evidence="2" type="ORF">CAUJ_LOCUS14828</name>
</gene>